<accession>A0A6A2YYP1</accession>
<dbReference type="EMBL" id="VEPZ02001241">
    <property type="protein sequence ID" value="KAE8684360.1"/>
    <property type="molecule type" value="Genomic_DNA"/>
</dbReference>
<comment type="caution">
    <text evidence="4">The sequence shown here is derived from an EMBL/GenBank/DDBJ whole genome shotgun (WGS) entry which is preliminary data.</text>
</comment>
<evidence type="ECO:0000313" key="5">
    <source>
        <dbReference type="Proteomes" id="UP000436088"/>
    </source>
</evidence>
<sequence length="303" mass="35029">MDEDNPLVTTVSQAGETTDQTNNGNKRFRPSGGEEATEERTWTRFWSDTVADSPIFTGIFQGSSIHEEEEYESEEKEEIVSDDIPTVKIPKEIKEKIRKPWKKALIIKLLGKSIAYKTLISRITAMWNLESDFDCIDLGNGYYVVKFQSINDRLKVLTGGPWYLTVQKRKPFFFFLRKKRLFNSSLDPHPGLPIEYFDEGILVNIGKLEGAPFKVDYRATWATRGRFARICVEIDLRKPLLSNVRLGKFTFNIEYEGLHMICFKCGMVGHKEDQCPIRHLENVQQETTQEMQKEDVNQEAQTK</sequence>
<dbReference type="Pfam" id="PF14392">
    <property type="entry name" value="zf-CCHC_4"/>
    <property type="match status" value="1"/>
</dbReference>
<dbReference type="PANTHER" id="PTHR31286:SF99">
    <property type="entry name" value="DUF4283 DOMAIN-CONTAINING PROTEIN"/>
    <property type="match status" value="1"/>
</dbReference>
<gene>
    <name evidence="4" type="ORF">F3Y22_tig00111132pilonHSYRG00122</name>
</gene>
<keyword evidence="1" id="KW-0862">Zinc</keyword>
<dbReference type="GO" id="GO:0008270">
    <property type="term" value="F:zinc ion binding"/>
    <property type="evidence" value="ECO:0007669"/>
    <property type="project" value="UniProtKB-KW"/>
</dbReference>
<protein>
    <recommendedName>
        <fullName evidence="3">CCHC-type domain-containing protein</fullName>
    </recommendedName>
</protein>
<dbReference type="InterPro" id="IPR040256">
    <property type="entry name" value="At4g02000-like"/>
</dbReference>
<evidence type="ECO:0000256" key="2">
    <source>
        <dbReference type="SAM" id="MobiDB-lite"/>
    </source>
</evidence>
<keyword evidence="5" id="KW-1185">Reference proteome</keyword>
<reference evidence="4" key="1">
    <citation type="submission" date="2019-09" db="EMBL/GenBank/DDBJ databases">
        <title>Draft genome information of white flower Hibiscus syriacus.</title>
        <authorList>
            <person name="Kim Y.-M."/>
        </authorList>
    </citation>
    <scope>NUCLEOTIDE SEQUENCE [LARGE SCALE GENOMIC DNA]</scope>
    <source>
        <strain evidence="4">YM2019G1</strain>
    </source>
</reference>
<proteinExistence type="predicted"/>
<feature type="compositionally biased region" description="Polar residues" evidence="2">
    <location>
        <begin position="7"/>
        <end position="25"/>
    </location>
</feature>
<dbReference type="Pfam" id="PF14111">
    <property type="entry name" value="DUF4283"/>
    <property type="match status" value="1"/>
</dbReference>
<dbReference type="AlphaFoldDB" id="A0A6A2YYP1"/>
<dbReference type="InterPro" id="IPR001878">
    <property type="entry name" value="Znf_CCHC"/>
</dbReference>
<dbReference type="Proteomes" id="UP000436088">
    <property type="component" value="Unassembled WGS sequence"/>
</dbReference>
<feature type="domain" description="CCHC-type" evidence="3">
    <location>
        <begin position="262"/>
        <end position="276"/>
    </location>
</feature>
<evidence type="ECO:0000259" key="3">
    <source>
        <dbReference type="PROSITE" id="PS50158"/>
    </source>
</evidence>
<feature type="region of interest" description="Disordered" evidence="2">
    <location>
        <begin position="1"/>
        <end position="40"/>
    </location>
</feature>
<keyword evidence="1" id="KW-0479">Metal-binding</keyword>
<dbReference type="GO" id="GO:0003676">
    <property type="term" value="F:nucleic acid binding"/>
    <property type="evidence" value="ECO:0007669"/>
    <property type="project" value="InterPro"/>
</dbReference>
<dbReference type="PROSITE" id="PS50158">
    <property type="entry name" value="ZF_CCHC"/>
    <property type="match status" value="1"/>
</dbReference>
<evidence type="ECO:0000256" key="1">
    <source>
        <dbReference type="PROSITE-ProRule" id="PRU00047"/>
    </source>
</evidence>
<evidence type="ECO:0000313" key="4">
    <source>
        <dbReference type="EMBL" id="KAE8684360.1"/>
    </source>
</evidence>
<name>A0A6A2YYP1_HIBSY</name>
<keyword evidence="1" id="KW-0863">Zinc-finger</keyword>
<dbReference type="PANTHER" id="PTHR31286">
    <property type="entry name" value="GLYCINE-RICH CELL WALL STRUCTURAL PROTEIN 1.8-LIKE"/>
    <property type="match status" value="1"/>
</dbReference>
<organism evidence="4 5">
    <name type="scientific">Hibiscus syriacus</name>
    <name type="common">Rose of Sharon</name>
    <dbReference type="NCBI Taxonomy" id="106335"/>
    <lineage>
        <taxon>Eukaryota</taxon>
        <taxon>Viridiplantae</taxon>
        <taxon>Streptophyta</taxon>
        <taxon>Embryophyta</taxon>
        <taxon>Tracheophyta</taxon>
        <taxon>Spermatophyta</taxon>
        <taxon>Magnoliopsida</taxon>
        <taxon>eudicotyledons</taxon>
        <taxon>Gunneridae</taxon>
        <taxon>Pentapetalae</taxon>
        <taxon>rosids</taxon>
        <taxon>malvids</taxon>
        <taxon>Malvales</taxon>
        <taxon>Malvaceae</taxon>
        <taxon>Malvoideae</taxon>
        <taxon>Hibiscus</taxon>
    </lineage>
</organism>
<dbReference type="InterPro" id="IPR025558">
    <property type="entry name" value="DUF4283"/>
</dbReference>
<dbReference type="InterPro" id="IPR025836">
    <property type="entry name" value="Zn_knuckle_CX2CX4HX4C"/>
</dbReference>